<proteinExistence type="predicted"/>
<dbReference type="EMBL" id="CP019980">
    <property type="protein sequence ID" value="AVK97179.1"/>
    <property type="molecule type" value="Genomic_DNA"/>
</dbReference>
<dbReference type="RefSeq" id="WP_024363659.1">
    <property type="nucleotide sequence ID" value="NZ_CP019980.1"/>
</dbReference>
<evidence type="ECO:0000313" key="5">
    <source>
        <dbReference type="EMBL" id="SUV16942.1"/>
    </source>
</evidence>
<accession>A0A2S0K1J3</accession>
<evidence type="ECO:0000313" key="7">
    <source>
        <dbReference type="Proteomes" id="UP000255295"/>
    </source>
</evidence>
<evidence type="ECO:0000256" key="2">
    <source>
        <dbReference type="ARBA" id="ARBA00023043"/>
    </source>
</evidence>
<dbReference type="PROSITE" id="PS50297">
    <property type="entry name" value="ANK_REP_REGION"/>
    <property type="match status" value="1"/>
</dbReference>
<evidence type="ECO:0000256" key="3">
    <source>
        <dbReference type="PROSITE-ProRule" id="PRU00023"/>
    </source>
</evidence>
<dbReference type="Gene3D" id="1.25.40.20">
    <property type="entry name" value="Ankyrin repeat-containing domain"/>
    <property type="match status" value="1"/>
</dbReference>
<keyword evidence="2 3" id="KW-0040">ANK repeat</keyword>
<dbReference type="PROSITE" id="PS50088">
    <property type="entry name" value="ANK_REPEAT"/>
    <property type="match status" value="2"/>
</dbReference>
<dbReference type="Proteomes" id="UP000255295">
    <property type="component" value="Unassembled WGS sequence"/>
</dbReference>
<protein>
    <submittedName>
        <fullName evidence="5">Ankyrin repeat family protein</fullName>
    </submittedName>
</protein>
<dbReference type="GeneID" id="48277181"/>
<dbReference type="PANTHER" id="PTHR24126">
    <property type="entry name" value="ANKYRIN REPEAT, PH AND SEC7 DOMAIN CONTAINING PROTEIN SECG-RELATED"/>
    <property type="match status" value="1"/>
</dbReference>
<dbReference type="AlphaFoldDB" id="A0A2S0K1J3"/>
<evidence type="ECO:0000313" key="6">
    <source>
        <dbReference type="Proteomes" id="UP000238825"/>
    </source>
</evidence>
<dbReference type="Proteomes" id="UP000238825">
    <property type="component" value="Chromosome"/>
</dbReference>
<gene>
    <name evidence="4" type="ORF">LS41612_13355</name>
    <name evidence="5" type="ORF">NCTC10338_02029</name>
</gene>
<dbReference type="SUPFAM" id="SSF48403">
    <property type="entry name" value="Ankyrin repeat"/>
    <property type="match status" value="1"/>
</dbReference>
<keyword evidence="1" id="KW-0677">Repeat</keyword>
<feature type="repeat" description="ANK" evidence="3">
    <location>
        <begin position="51"/>
        <end position="83"/>
    </location>
</feature>
<reference evidence="4 6" key="1">
    <citation type="submission" date="2017-03" db="EMBL/GenBank/DDBJ databases">
        <title>The whole genome sequencing and assembly of Lysinibacillus sphaericus DSM 28T strain.</title>
        <authorList>
            <person name="Lee Y.-J."/>
            <person name="Yi H."/>
            <person name="Bahn Y.-S."/>
            <person name="Kim J.F."/>
            <person name="Lee D.-W."/>
        </authorList>
    </citation>
    <scope>NUCLEOTIDE SEQUENCE [LARGE SCALE GENOMIC DNA]</scope>
    <source>
        <strain evidence="4 6">DSM 28</strain>
    </source>
</reference>
<dbReference type="InterPro" id="IPR036770">
    <property type="entry name" value="Ankyrin_rpt-contain_sf"/>
</dbReference>
<name>A0A2S0K1J3_LYSSH</name>
<dbReference type="PANTHER" id="PTHR24126:SF14">
    <property type="entry name" value="ANK_REP_REGION DOMAIN-CONTAINING PROTEIN"/>
    <property type="match status" value="1"/>
</dbReference>
<dbReference type="EMBL" id="UFSZ01000001">
    <property type="protein sequence ID" value="SUV16942.1"/>
    <property type="molecule type" value="Genomic_DNA"/>
</dbReference>
<evidence type="ECO:0000256" key="1">
    <source>
        <dbReference type="ARBA" id="ARBA00022737"/>
    </source>
</evidence>
<sequence>MTKLEQIFQENEEVFYEIYTAIRENNINKLDNLLSKNPEFIHVPVYGDEKKNESLLHFAAFLEKRNICIYLIKSGIDINFVDGFYHTPLKFFASHGDLECIKDFILKGAWVDGDCRGIITPLISAVIEGHIEIVKYLLDFGADINRLHRRLNQTPLELATAYGHQDIIELLKSRGGLSAQEQIDLMNERGDGILAHIDNKVGSILSTVLNKDTNDIRTALIEKDKKFKLLFSIGAFESSPGIELMMSVPYDWPINLQLVEEKCVESFPIQLMFLLGKYRFGGNELHEGMVIEKTDTKWNHLE</sequence>
<feature type="repeat" description="ANK" evidence="3">
    <location>
        <begin position="120"/>
        <end position="149"/>
    </location>
</feature>
<dbReference type="InterPro" id="IPR002110">
    <property type="entry name" value="Ankyrin_rpt"/>
</dbReference>
<dbReference type="SMART" id="SM00248">
    <property type="entry name" value="ANK"/>
    <property type="match status" value="4"/>
</dbReference>
<evidence type="ECO:0000313" key="4">
    <source>
        <dbReference type="EMBL" id="AVK97179.1"/>
    </source>
</evidence>
<reference evidence="5 7" key="2">
    <citation type="submission" date="2018-06" db="EMBL/GenBank/DDBJ databases">
        <authorList>
            <consortium name="Pathogen Informatics"/>
            <person name="Doyle S."/>
        </authorList>
    </citation>
    <scope>NUCLEOTIDE SEQUENCE [LARGE SCALE GENOMIC DNA]</scope>
    <source>
        <strain evidence="5 7">NCTC10338</strain>
    </source>
</reference>
<organism evidence="4 6">
    <name type="scientific">Lysinibacillus sphaericus</name>
    <name type="common">Bacillus sphaericus</name>
    <dbReference type="NCBI Taxonomy" id="1421"/>
    <lineage>
        <taxon>Bacteria</taxon>
        <taxon>Bacillati</taxon>
        <taxon>Bacillota</taxon>
        <taxon>Bacilli</taxon>
        <taxon>Bacillales</taxon>
        <taxon>Bacillaceae</taxon>
        <taxon>Lysinibacillus</taxon>
    </lineage>
</organism>
<dbReference type="Pfam" id="PF12796">
    <property type="entry name" value="Ank_2"/>
    <property type="match status" value="1"/>
</dbReference>